<organism evidence="1 2">
    <name type="scientific">Monodon monoceros</name>
    <name type="common">Narwhal</name>
    <name type="synonym">Ceratodon monodon</name>
    <dbReference type="NCBI Taxonomy" id="40151"/>
    <lineage>
        <taxon>Eukaryota</taxon>
        <taxon>Metazoa</taxon>
        <taxon>Chordata</taxon>
        <taxon>Craniata</taxon>
        <taxon>Vertebrata</taxon>
        <taxon>Euteleostomi</taxon>
        <taxon>Mammalia</taxon>
        <taxon>Eutheria</taxon>
        <taxon>Laurasiatheria</taxon>
        <taxon>Artiodactyla</taxon>
        <taxon>Whippomorpha</taxon>
        <taxon>Cetacea</taxon>
        <taxon>Odontoceti</taxon>
        <taxon>Monodontidae</taxon>
        <taxon>Monodon</taxon>
    </lineage>
</organism>
<dbReference type="GeneTree" id="ENSGT01130000278756"/>
<evidence type="ECO:0000313" key="1">
    <source>
        <dbReference type="Ensembl" id="ENSMMNP00015020718.1"/>
    </source>
</evidence>
<keyword evidence="2" id="KW-1185">Reference proteome</keyword>
<name>A0A8C6BSM2_MONMO</name>
<reference evidence="1" key="2">
    <citation type="submission" date="2025-09" db="UniProtKB">
        <authorList>
            <consortium name="Ensembl"/>
        </authorList>
    </citation>
    <scope>IDENTIFICATION</scope>
</reference>
<protein>
    <submittedName>
        <fullName evidence="1">Uncharacterized protein</fullName>
    </submittedName>
</protein>
<proteinExistence type="predicted"/>
<dbReference type="AlphaFoldDB" id="A0A8C6BSM2"/>
<dbReference type="Ensembl" id="ENSMMNT00015022776.1">
    <property type="protein sequence ID" value="ENSMMNP00015020718.1"/>
    <property type="gene ID" value="ENSMMNG00015015228.1"/>
</dbReference>
<accession>A0A8C6BSM2</accession>
<sequence>MEQNRDSKNNFIYIPRTPTPIMRRMADEYLKPALASKNMLIFLLGRQLGRHRNDEELTKWLWTLTQKTPGCGFPWWCSG</sequence>
<reference evidence="1" key="1">
    <citation type="submission" date="2025-08" db="UniProtKB">
        <authorList>
            <consortium name="Ensembl"/>
        </authorList>
    </citation>
    <scope>IDENTIFICATION</scope>
</reference>
<evidence type="ECO:0000313" key="2">
    <source>
        <dbReference type="Proteomes" id="UP000694561"/>
    </source>
</evidence>
<dbReference type="Proteomes" id="UP000694561">
    <property type="component" value="Unplaced"/>
</dbReference>